<dbReference type="Pfam" id="PF00651">
    <property type="entry name" value="BTB"/>
    <property type="match status" value="1"/>
</dbReference>
<organism evidence="2 3">
    <name type="scientific">Zasmidium cellare</name>
    <name type="common">Wine cellar mold</name>
    <name type="synonym">Racodium cellare</name>
    <dbReference type="NCBI Taxonomy" id="395010"/>
    <lineage>
        <taxon>Eukaryota</taxon>
        <taxon>Fungi</taxon>
        <taxon>Dikarya</taxon>
        <taxon>Ascomycota</taxon>
        <taxon>Pezizomycotina</taxon>
        <taxon>Dothideomycetes</taxon>
        <taxon>Dothideomycetidae</taxon>
        <taxon>Mycosphaerellales</taxon>
        <taxon>Mycosphaerellaceae</taxon>
        <taxon>Zasmidium</taxon>
    </lineage>
</organism>
<sequence>MATTEPPAKRRKLNFSDEYKVAVGVGATQKTYSVPKQILTKSSEFFQKACNGKWRETRSKMIKLPEADTITFETYLQLLYTGEVVTTDDAPPQVPDDVTEDEASRASRFRFYAAIIDVYLLADMLLDSRSKNKVMDYLIDTTSVVPQFPGMAIIDLAYSRTLPSSKLRRLLVDRAVFIAEANVGYWTDNLTKVPSQFPIDLSMAFMKLAAGRRRPFNPKHLPRCTYHDHDDANPKCE</sequence>
<dbReference type="PROSITE" id="PS50097">
    <property type="entry name" value="BTB"/>
    <property type="match status" value="1"/>
</dbReference>
<evidence type="ECO:0000313" key="2">
    <source>
        <dbReference type="EMBL" id="KAK4501030.1"/>
    </source>
</evidence>
<name>A0ABR0EIP0_ZASCE</name>
<dbReference type="PANTHER" id="PTHR47843">
    <property type="entry name" value="BTB DOMAIN-CONTAINING PROTEIN-RELATED"/>
    <property type="match status" value="1"/>
</dbReference>
<comment type="caution">
    <text evidence="2">The sequence shown here is derived from an EMBL/GenBank/DDBJ whole genome shotgun (WGS) entry which is preliminary data.</text>
</comment>
<feature type="domain" description="BTB" evidence="1">
    <location>
        <begin position="19"/>
        <end position="88"/>
    </location>
</feature>
<dbReference type="Proteomes" id="UP001305779">
    <property type="component" value="Unassembled WGS sequence"/>
</dbReference>
<proteinExistence type="predicted"/>
<evidence type="ECO:0000259" key="1">
    <source>
        <dbReference type="PROSITE" id="PS50097"/>
    </source>
</evidence>
<protein>
    <recommendedName>
        <fullName evidence="1">BTB domain-containing protein</fullName>
    </recommendedName>
</protein>
<keyword evidence="3" id="KW-1185">Reference proteome</keyword>
<gene>
    <name evidence="2" type="ORF">PRZ48_006836</name>
</gene>
<dbReference type="PANTHER" id="PTHR47843:SF2">
    <property type="entry name" value="BTB DOMAIN-CONTAINING PROTEIN"/>
    <property type="match status" value="1"/>
</dbReference>
<dbReference type="EMBL" id="JAXOVC010000005">
    <property type="protein sequence ID" value="KAK4501030.1"/>
    <property type="molecule type" value="Genomic_DNA"/>
</dbReference>
<dbReference type="Gene3D" id="3.30.710.10">
    <property type="entry name" value="Potassium Channel Kv1.1, Chain A"/>
    <property type="match status" value="1"/>
</dbReference>
<dbReference type="InterPro" id="IPR000210">
    <property type="entry name" value="BTB/POZ_dom"/>
</dbReference>
<dbReference type="InterPro" id="IPR011333">
    <property type="entry name" value="SKP1/BTB/POZ_sf"/>
</dbReference>
<accession>A0ABR0EIP0</accession>
<dbReference type="SUPFAM" id="SSF54695">
    <property type="entry name" value="POZ domain"/>
    <property type="match status" value="1"/>
</dbReference>
<evidence type="ECO:0000313" key="3">
    <source>
        <dbReference type="Proteomes" id="UP001305779"/>
    </source>
</evidence>
<reference evidence="2 3" key="1">
    <citation type="journal article" date="2023" name="G3 (Bethesda)">
        <title>A chromosome-level genome assembly of Zasmidium syzygii isolated from banana leaves.</title>
        <authorList>
            <person name="van Westerhoven A.C."/>
            <person name="Mehrabi R."/>
            <person name="Talebi R."/>
            <person name="Steentjes M.B.F."/>
            <person name="Corcolon B."/>
            <person name="Chong P.A."/>
            <person name="Kema G.H.J."/>
            <person name="Seidl M.F."/>
        </authorList>
    </citation>
    <scope>NUCLEOTIDE SEQUENCE [LARGE SCALE GENOMIC DNA]</scope>
    <source>
        <strain evidence="2 3">P124</strain>
    </source>
</reference>